<feature type="transmembrane region" description="Helical" evidence="1">
    <location>
        <begin position="68"/>
        <end position="91"/>
    </location>
</feature>
<keyword evidence="1" id="KW-1133">Transmembrane helix</keyword>
<protein>
    <submittedName>
        <fullName evidence="2">Uncharacterized protein</fullName>
    </submittedName>
</protein>
<keyword evidence="1" id="KW-0812">Transmembrane</keyword>
<dbReference type="RefSeq" id="WP_121681092.1">
    <property type="nucleotide sequence ID" value="NZ_RCVZ01000009.1"/>
</dbReference>
<feature type="transmembrane region" description="Helical" evidence="1">
    <location>
        <begin position="25"/>
        <end position="56"/>
    </location>
</feature>
<reference evidence="2 3" key="1">
    <citation type="submission" date="2018-10" db="EMBL/GenBank/DDBJ databases">
        <title>Falsibacillus sp. genome draft.</title>
        <authorList>
            <person name="Shi S."/>
        </authorList>
    </citation>
    <scope>NUCLEOTIDE SEQUENCE [LARGE SCALE GENOMIC DNA]</scope>
    <source>
        <strain evidence="2 3">GY 10110</strain>
    </source>
</reference>
<name>A0A3L7JWJ0_9BACI</name>
<keyword evidence="3" id="KW-1185">Reference proteome</keyword>
<evidence type="ECO:0000313" key="3">
    <source>
        <dbReference type="Proteomes" id="UP000276770"/>
    </source>
</evidence>
<organism evidence="2 3">
    <name type="scientific">Falsibacillus albus</name>
    <dbReference type="NCBI Taxonomy" id="2478915"/>
    <lineage>
        <taxon>Bacteria</taxon>
        <taxon>Bacillati</taxon>
        <taxon>Bacillota</taxon>
        <taxon>Bacilli</taxon>
        <taxon>Bacillales</taxon>
        <taxon>Bacillaceae</taxon>
        <taxon>Falsibacillus</taxon>
    </lineage>
</organism>
<proteinExistence type="predicted"/>
<dbReference type="AlphaFoldDB" id="A0A3L7JWJ0"/>
<comment type="caution">
    <text evidence="2">The sequence shown here is derived from an EMBL/GenBank/DDBJ whole genome shotgun (WGS) entry which is preliminary data.</text>
</comment>
<sequence length="93" mass="10060">MSEYKEEEIEPKRKDTLASGIGLTVLLHLILIVFPVAYFFIGIVQIVYIIPAVAIAYRKGYPRRGKGLIIGAGITFLLNSACFGIVMSGSLGG</sequence>
<keyword evidence="1" id="KW-0472">Membrane</keyword>
<evidence type="ECO:0000256" key="1">
    <source>
        <dbReference type="SAM" id="Phobius"/>
    </source>
</evidence>
<dbReference type="Proteomes" id="UP000276770">
    <property type="component" value="Unassembled WGS sequence"/>
</dbReference>
<gene>
    <name evidence="2" type="ORF">D9X91_13115</name>
</gene>
<accession>A0A3L7JWJ0</accession>
<dbReference type="EMBL" id="RCVZ01000009">
    <property type="protein sequence ID" value="RLQ94479.1"/>
    <property type="molecule type" value="Genomic_DNA"/>
</dbReference>
<dbReference type="OrthoDB" id="2382033at2"/>
<evidence type="ECO:0000313" key="2">
    <source>
        <dbReference type="EMBL" id="RLQ94479.1"/>
    </source>
</evidence>